<dbReference type="PANTHER" id="PTHR34975">
    <property type="entry name" value="SPORE GERMINATION PROTEIN A2"/>
    <property type="match status" value="1"/>
</dbReference>
<gene>
    <name evidence="9" type="ORF">GK047_25630</name>
</gene>
<keyword evidence="4" id="KW-0309">Germination</keyword>
<keyword evidence="5 8" id="KW-0812">Transmembrane</keyword>
<evidence type="ECO:0000256" key="3">
    <source>
        <dbReference type="ARBA" id="ARBA00022448"/>
    </source>
</evidence>
<evidence type="ECO:0000256" key="8">
    <source>
        <dbReference type="SAM" id="Phobius"/>
    </source>
</evidence>
<comment type="subcellular location">
    <subcellularLocation>
        <location evidence="1">Membrane</location>
        <topology evidence="1">Multi-pass membrane protein</topology>
    </subcellularLocation>
</comment>
<keyword evidence="7 8" id="KW-0472">Membrane</keyword>
<reference evidence="9" key="1">
    <citation type="submission" date="2020-02" db="EMBL/GenBank/DDBJ databases">
        <authorList>
            <person name="Shen X.-R."/>
            <person name="Zhang Y.-X."/>
        </authorList>
    </citation>
    <scope>NUCLEOTIDE SEQUENCE</scope>
    <source>
        <strain evidence="9">SYP-B3998</strain>
    </source>
</reference>
<proteinExistence type="inferred from homology"/>
<evidence type="ECO:0000313" key="9">
    <source>
        <dbReference type="EMBL" id="NEW09330.1"/>
    </source>
</evidence>
<evidence type="ECO:0000256" key="2">
    <source>
        <dbReference type="ARBA" id="ARBA00007998"/>
    </source>
</evidence>
<protein>
    <recommendedName>
        <fullName evidence="10">GerAB/ArcD/ProY family transporter</fullName>
    </recommendedName>
</protein>
<dbReference type="GO" id="GO:0016020">
    <property type="term" value="C:membrane"/>
    <property type="evidence" value="ECO:0007669"/>
    <property type="project" value="UniProtKB-SubCell"/>
</dbReference>
<comment type="caution">
    <text evidence="9">The sequence shown here is derived from an EMBL/GenBank/DDBJ whole genome shotgun (WGS) entry which is preliminary data.</text>
</comment>
<keyword evidence="3" id="KW-0813">Transport</keyword>
<dbReference type="EMBL" id="JAAIKC010000016">
    <property type="protein sequence ID" value="NEW09330.1"/>
    <property type="molecule type" value="Genomic_DNA"/>
</dbReference>
<accession>A0A6G4A4S3</accession>
<evidence type="ECO:0000256" key="7">
    <source>
        <dbReference type="ARBA" id="ARBA00023136"/>
    </source>
</evidence>
<evidence type="ECO:0000256" key="5">
    <source>
        <dbReference type="ARBA" id="ARBA00022692"/>
    </source>
</evidence>
<dbReference type="GO" id="GO:0009847">
    <property type="term" value="P:spore germination"/>
    <property type="evidence" value="ECO:0007669"/>
    <property type="project" value="InterPro"/>
</dbReference>
<keyword evidence="6 8" id="KW-1133">Transmembrane helix</keyword>
<name>A0A6G4A4S3_9BACL</name>
<feature type="transmembrane region" description="Helical" evidence="8">
    <location>
        <begin position="75"/>
        <end position="95"/>
    </location>
</feature>
<feature type="transmembrane region" description="Helical" evidence="8">
    <location>
        <begin position="41"/>
        <end position="63"/>
    </location>
</feature>
<organism evidence="9">
    <name type="scientific">Paenibacillus sp. SYP-B3998</name>
    <dbReference type="NCBI Taxonomy" id="2678564"/>
    <lineage>
        <taxon>Bacteria</taxon>
        <taxon>Bacillati</taxon>
        <taxon>Bacillota</taxon>
        <taxon>Bacilli</taxon>
        <taxon>Bacillales</taxon>
        <taxon>Paenibacillaceae</taxon>
        <taxon>Paenibacillus</taxon>
    </lineage>
</organism>
<dbReference type="InterPro" id="IPR004761">
    <property type="entry name" value="Spore_GerAB"/>
</dbReference>
<evidence type="ECO:0000256" key="4">
    <source>
        <dbReference type="ARBA" id="ARBA00022544"/>
    </source>
</evidence>
<evidence type="ECO:0000256" key="1">
    <source>
        <dbReference type="ARBA" id="ARBA00004141"/>
    </source>
</evidence>
<comment type="similarity">
    <text evidence="2">Belongs to the amino acid-polyamine-organocation (APC) superfamily. Spore germination protein (SGP) (TC 2.A.3.9) family.</text>
</comment>
<evidence type="ECO:0008006" key="10">
    <source>
        <dbReference type="Google" id="ProtNLM"/>
    </source>
</evidence>
<dbReference type="PANTHER" id="PTHR34975:SF2">
    <property type="entry name" value="SPORE GERMINATION PROTEIN A2"/>
    <property type="match status" value="1"/>
</dbReference>
<evidence type="ECO:0000256" key="6">
    <source>
        <dbReference type="ARBA" id="ARBA00022989"/>
    </source>
</evidence>
<feature type="transmembrane region" description="Helical" evidence="8">
    <location>
        <begin position="107"/>
        <end position="129"/>
    </location>
</feature>
<dbReference type="AlphaFoldDB" id="A0A6G4A4S3"/>
<sequence>MAQTIKQTEDSSLKHVTLTETIVKNKGFYILVMYRLEITFLSFYLFMLFMTIIPYLYTAVLGASQLCGKQDHRNVLRILMCLWILLSFFFLPSSSEVAQMAKWSGKIGLYISFVFPIFLWIYGWLFHLARKEQKQ</sequence>